<feature type="transmembrane region" description="Helical" evidence="7">
    <location>
        <begin position="56"/>
        <end position="74"/>
    </location>
</feature>
<feature type="transmembrane region" description="Helical" evidence="7">
    <location>
        <begin position="113"/>
        <end position="132"/>
    </location>
</feature>
<dbReference type="AlphaFoldDB" id="A0A3A3FHJ7"/>
<evidence type="ECO:0000256" key="1">
    <source>
        <dbReference type="ARBA" id="ARBA00004651"/>
    </source>
</evidence>
<name>A0A3A3FHJ7_9BURK</name>
<accession>A0A3A3FHJ7</accession>
<proteinExistence type="inferred from homology"/>
<evidence type="ECO:0000256" key="6">
    <source>
        <dbReference type="ARBA" id="ARBA00023136"/>
    </source>
</evidence>
<sequence length="140" mass="14712">MNNKQTGNVSEDFGKLILRVTLAILILFHGISKLIKGADGILAMVAKTGLPAEFGYLVYVGEVLAPLLILFGVMTRPAALIVAVNMVVAVALVHAAEIFTLAKTGGWALELQAMFLISALAVAFLGAGRYSVAGQGGRWN</sequence>
<gene>
    <name evidence="8" type="ORF">D3871_16010</name>
</gene>
<evidence type="ECO:0000313" key="8">
    <source>
        <dbReference type="EMBL" id="RJF94978.1"/>
    </source>
</evidence>
<dbReference type="PANTHER" id="PTHR33452">
    <property type="entry name" value="OXIDOREDUCTASE CATD-RELATED"/>
    <property type="match status" value="1"/>
</dbReference>
<evidence type="ECO:0000256" key="7">
    <source>
        <dbReference type="SAM" id="Phobius"/>
    </source>
</evidence>
<feature type="transmembrane region" description="Helical" evidence="7">
    <location>
        <begin position="80"/>
        <end position="101"/>
    </location>
</feature>
<keyword evidence="6 7" id="KW-0472">Membrane</keyword>
<dbReference type="Proteomes" id="UP000265955">
    <property type="component" value="Unassembled WGS sequence"/>
</dbReference>
<evidence type="ECO:0000313" key="9">
    <source>
        <dbReference type="Proteomes" id="UP000265955"/>
    </source>
</evidence>
<comment type="subcellular location">
    <subcellularLocation>
        <location evidence="1">Cell membrane</location>
        <topology evidence="1">Multi-pass membrane protein</topology>
    </subcellularLocation>
</comment>
<keyword evidence="3" id="KW-1003">Cell membrane</keyword>
<dbReference type="InterPro" id="IPR032808">
    <property type="entry name" value="DoxX"/>
</dbReference>
<dbReference type="InterPro" id="IPR051907">
    <property type="entry name" value="DoxX-like_oxidoreductase"/>
</dbReference>
<protein>
    <submittedName>
        <fullName evidence="8">DoxX family protein</fullName>
    </submittedName>
</protein>
<dbReference type="OrthoDB" id="280866at2"/>
<evidence type="ECO:0000256" key="4">
    <source>
        <dbReference type="ARBA" id="ARBA00022692"/>
    </source>
</evidence>
<comment type="similarity">
    <text evidence="2">Belongs to the DoxX family.</text>
</comment>
<dbReference type="Pfam" id="PF07681">
    <property type="entry name" value="DoxX"/>
    <property type="match status" value="1"/>
</dbReference>
<keyword evidence="5 7" id="KW-1133">Transmembrane helix</keyword>
<dbReference type="EMBL" id="QYUO01000002">
    <property type="protein sequence ID" value="RJF94978.1"/>
    <property type="molecule type" value="Genomic_DNA"/>
</dbReference>
<evidence type="ECO:0000256" key="3">
    <source>
        <dbReference type="ARBA" id="ARBA00022475"/>
    </source>
</evidence>
<evidence type="ECO:0000256" key="5">
    <source>
        <dbReference type="ARBA" id="ARBA00022989"/>
    </source>
</evidence>
<feature type="transmembrane region" description="Helical" evidence="7">
    <location>
        <begin position="16"/>
        <end position="35"/>
    </location>
</feature>
<dbReference type="GO" id="GO:0005886">
    <property type="term" value="C:plasma membrane"/>
    <property type="evidence" value="ECO:0007669"/>
    <property type="project" value="UniProtKB-SubCell"/>
</dbReference>
<keyword evidence="9" id="KW-1185">Reference proteome</keyword>
<reference evidence="9" key="1">
    <citation type="submission" date="2018-09" db="EMBL/GenBank/DDBJ databases">
        <authorList>
            <person name="Zhu H."/>
        </authorList>
    </citation>
    <scope>NUCLEOTIDE SEQUENCE [LARGE SCALE GENOMIC DNA]</scope>
    <source>
        <strain evidence="9">K1R23-30</strain>
    </source>
</reference>
<comment type="caution">
    <text evidence="8">The sequence shown here is derived from an EMBL/GenBank/DDBJ whole genome shotgun (WGS) entry which is preliminary data.</text>
</comment>
<keyword evidence="4 7" id="KW-0812">Transmembrane</keyword>
<evidence type="ECO:0000256" key="2">
    <source>
        <dbReference type="ARBA" id="ARBA00006679"/>
    </source>
</evidence>
<organism evidence="8 9">
    <name type="scientific">Noviherbaspirillum saxi</name>
    <dbReference type="NCBI Taxonomy" id="2320863"/>
    <lineage>
        <taxon>Bacteria</taxon>
        <taxon>Pseudomonadati</taxon>
        <taxon>Pseudomonadota</taxon>
        <taxon>Betaproteobacteria</taxon>
        <taxon>Burkholderiales</taxon>
        <taxon>Oxalobacteraceae</taxon>
        <taxon>Noviherbaspirillum</taxon>
    </lineage>
</organism>
<dbReference type="PANTHER" id="PTHR33452:SF1">
    <property type="entry name" value="INNER MEMBRANE PROTEIN YPHA-RELATED"/>
    <property type="match status" value="1"/>
</dbReference>
<dbReference type="RefSeq" id="WP_119770128.1">
    <property type="nucleotide sequence ID" value="NZ_QYUO01000002.1"/>
</dbReference>